<accession>A0A2N1N114</accession>
<protein>
    <submittedName>
        <fullName evidence="1">Uncharacterized protein</fullName>
    </submittedName>
</protein>
<feature type="non-terminal residue" evidence="1">
    <location>
        <position position="88"/>
    </location>
</feature>
<dbReference type="AlphaFoldDB" id="A0A2N1N114"/>
<dbReference type="Proteomes" id="UP000233469">
    <property type="component" value="Unassembled WGS sequence"/>
</dbReference>
<evidence type="ECO:0000313" key="1">
    <source>
        <dbReference type="EMBL" id="PKK67554.1"/>
    </source>
</evidence>
<reference evidence="1 2" key="1">
    <citation type="submission" date="2016-04" db="EMBL/GenBank/DDBJ databases">
        <title>Genome analyses suggest a sexual origin of heterokaryosis in a supposedly ancient asexual fungus.</title>
        <authorList>
            <person name="Ropars J."/>
            <person name="Sedzielewska K."/>
            <person name="Noel J."/>
            <person name="Charron P."/>
            <person name="Farinelli L."/>
            <person name="Marton T."/>
            <person name="Kruger M."/>
            <person name="Pelin A."/>
            <person name="Brachmann A."/>
            <person name="Corradi N."/>
        </authorList>
    </citation>
    <scope>NUCLEOTIDE SEQUENCE [LARGE SCALE GENOMIC DNA]</scope>
    <source>
        <strain evidence="1 2">C2</strain>
    </source>
</reference>
<sequence>MFMNQISSLKSLEHSSGYANRIKFIYSPGAKICLPNLVELKCHANIYPEFFYQILQICHNIQSLTIRFIDTAVISDGVTDLISLQNNL</sequence>
<dbReference type="EMBL" id="LLXL01000944">
    <property type="protein sequence ID" value="PKK67554.1"/>
    <property type="molecule type" value="Genomic_DNA"/>
</dbReference>
<organism evidence="1 2">
    <name type="scientific">Rhizophagus irregularis</name>
    <dbReference type="NCBI Taxonomy" id="588596"/>
    <lineage>
        <taxon>Eukaryota</taxon>
        <taxon>Fungi</taxon>
        <taxon>Fungi incertae sedis</taxon>
        <taxon>Mucoromycota</taxon>
        <taxon>Glomeromycotina</taxon>
        <taxon>Glomeromycetes</taxon>
        <taxon>Glomerales</taxon>
        <taxon>Glomeraceae</taxon>
        <taxon>Rhizophagus</taxon>
    </lineage>
</organism>
<comment type="caution">
    <text evidence="1">The sequence shown here is derived from an EMBL/GenBank/DDBJ whole genome shotgun (WGS) entry which is preliminary data.</text>
</comment>
<gene>
    <name evidence="1" type="ORF">RhiirC2_751565</name>
</gene>
<name>A0A2N1N114_9GLOM</name>
<proteinExistence type="predicted"/>
<evidence type="ECO:0000313" key="2">
    <source>
        <dbReference type="Proteomes" id="UP000233469"/>
    </source>
</evidence>
<reference evidence="1 2" key="2">
    <citation type="submission" date="2017-10" db="EMBL/GenBank/DDBJ databases">
        <title>Extensive intraspecific genome diversity in a model arbuscular mycorrhizal fungus.</title>
        <authorList>
            <person name="Chen E.C.H."/>
            <person name="Morin E."/>
            <person name="Baudet D."/>
            <person name="Noel J."/>
            <person name="Ndikumana S."/>
            <person name="Charron P."/>
            <person name="St-Onge C."/>
            <person name="Giorgi J."/>
            <person name="Grigoriev I.V."/>
            <person name="Roux C."/>
            <person name="Martin F.M."/>
            <person name="Corradi N."/>
        </authorList>
    </citation>
    <scope>NUCLEOTIDE SEQUENCE [LARGE SCALE GENOMIC DNA]</scope>
    <source>
        <strain evidence="1 2">C2</strain>
    </source>
</reference>